<name>A0A0K2ZUM1_9XANT</name>
<accession>A0A0K2ZUM1</accession>
<dbReference type="AlphaFoldDB" id="A0A0K2ZUM1"/>
<dbReference type="EMBL" id="CXOK01000035">
    <property type="protein sequence ID" value="CTP87085.1"/>
    <property type="molecule type" value="Genomic_DNA"/>
</dbReference>
<evidence type="ECO:0000313" key="2">
    <source>
        <dbReference type="Proteomes" id="UP000041247"/>
    </source>
</evidence>
<organism evidence="1 2">
    <name type="scientific">Xanthomonas graminis pv. poae</name>
    <dbReference type="NCBI Taxonomy" id="227946"/>
    <lineage>
        <taxon>Bacteria</taxon>
        <taxon>Pseudomonadati</taxon>
        <taxon>Pseudomonadota</taxon>
        <taxon>Gammaproteobacteria</taxon>
        <taxon>Lysobacterales</taxon>
        <taxon>Lysobacteraceae</taxon>
        <taxon>Xanthomonas</taxon>
        <taxon>Xanthomonas translucens group</taxon>
        <taxon>Xanthomonas graminis</taxon>
    </lineage>
</organism>
<protein>
    <submittedName>
        <fullName evidence="1">Uncharacterized protein</fullName>
    </submittedName>
</protein>
<gene>
    <name evidence="1" type="ORF">XTPLMG728_1440</name>
</gene>
<sequence length="137" mass="14527">MLCSAAAVPATAPAAGQDPAAPGAETLYRLDEADGTQLAQARYCDLPPAGMSRLADALRQAARERALAANVTFDAAAHDAAMRAGFDDFRKLMAAFEAQSRIQDLAQRQAHYREQCAEVRAGIEILIGPLAKQDTKG</sequence>
<reference evidence="1 2" key="1">
    <citation type="submission" date="2015-07" db="EMBL/GenBank/DDBJ databases">
        <authorList>
            <person name="Noorani M."/>
        </authorList>
    </citation>
    <scope>NUCLEOTIDE SEQUENCE [LARGE SCALE GENOMIC DNA]</scope>
    <source>
        <strain evidence="1">LMG728</strain>
    </source>
</reference>
<dbReference type="Proteomes" id="UP000041247">
    <property type="component" value="Unassembled WGS sequence"/>
</dbReference>
<evidence type="ECO:0000313" key="1">
    <source>
        <dbReference type="EMBL" id="CTP87085.1"/>
    </source>
</evidence>
<proteinExistence type="predicted"/>